<evidence type="ECO:0000313" key="2">
    <source>
        <dbReference type="EMBL" id="CAJ0572673.1"/>
    </source>
</evidence>
<feature type="region of interest" description="Disordered" evidence="1">
    <location>
        <begin position="39"/>
        <end position="87"/>
    </location>
</feature>
<dbReference type="Proteomes" id="UP001177023">
    <property type="component" value="Unassembled WGS sequence"/>
</dbReference>
<sequence>MRLISAGVVDMGVGLPALKRKPKKPRIMEMNAELNTTTDYNNDVVLDSFPPSTSNQPDGSISEGEAAPPPPPLRSIHPLAIPNSRRK</sequence>
<keyword evidence="3" id="KW-1185">Reference proteome</keyword>
<reference evidence="2" key="1">
    <citation type="submission" date="2023-06" db="EMBL/GenBank/DDBJ databases">
        <authorList>
            <person name="Delattre M."/>
        </authorList>
    </citation>
    <scope>NUCLEOTIDE SEQUENCE</scope>
    <source>
        <strain evidence="2">AF72</strain>
    </source>
</reference>
<evidence type="ECO:0000313" key="3">
    <source>
        <dbReference type="Proteomes" id="UP001177023"/>
    </source>
</evidence>
<dbReference type="EMBL" id="CATQJA010002603">
    <property type="protein sequence ID" value="CAJ0572673.1"/>
    <property type="molecule type" value="Genomic_DNA"/>
</dbReference>
<proteinExistence type="predicted"/>
<comment type="caution">
    <text evidence="2">The sequence shown here is derived from an EMBL/GenBank/DDBJ whole genome shotgun (WGS) entry which is preliminary data.</text>
</comment>
<protein>
    <submittedName>
        <fullName evidence="2">Uncharacterized protein</fullName>
    </submittedName>
</protein>
<accession>A0AA36CQW0</accession>
<organism evidence="2 3">
    <name type="scientific">Mesorhabditis spiculigera</name>
    <dbReference type="NCBI Taxonomy" id="96644"/>
    <lineage>
        <taxon>Eukaryota</taxon>
        <taxon>Metazoa</taxon>
        <taxon>Ecdysozoa</taxon>
        <taxon>Nematoda</taxon>
        <taxon>Chromadorea</taxon>
        <taxon>Rhabditida</taxon>
        <taxon>Rhabditina</taxon>
        <taxon>Rhabditomorpha</taxon>
        <taxon>Rhabditoidea</taxon>
        <taxon>Rhabditidae</taxon>
        <taxon>Mesorhabditinae</taxon>
        <taxon>Mesorhabditis</taxon>
    </lineage>
</organism>
<feature type="non-terminal residue" evidence="2">
    <location>
        <position position="1"/>
    </location>
</feature>
<dbReference type="AlphaFoldDB" id="A0AA36CQW0"/>
<evidence type="ECO:0000256" key="1">
    <source>
        <dbReference type="SAM" id="MobiDB-lite"/>
    </source>
</evidence>
<gene>
    <name evidence="2" type="ORF">MSPICULIGERA_LOCUS11055</name>
</gene>
<name>A0AA36CQW0_9BILA</name>
<feature type="compositionally biased region" description="Polar residues" evidence="1">
    <location>
        <begin position="50"/>
        <end position="59"/>
    </location>
</feature>